<evidence type="ECO:0000313" key="3">
    <source>
        <dbReference type="EMBL" id="KAK0426737.1"/>
    </source>
</evidence>
<evidence type="ECO:0000256" key="2">
    <source>
        <dbReference type="SAM" id="Phobius"/>
    </source>
</evidence>
<keyword evidence="4" id="KW-1185">Reference proteome</keyword>
<organism evidence="3 4">
    <name type="scientific">Steinernema hermaphroditum</name>
    <dbReference type="NCBI Taxonomy" id="289476"/>
    <lineage>
        <taxon>Eukaryota</taxon>
        <taxon>Metazoa</taxon>
        <taxon>Ecdysozoa</taxon>
        <taxon>Nematoda</taxon>
        <taxon>Chromadorea</taxon>
        <taxon>Rhabditida</taxon>
        <taxon>Tylenchina</taxon>
        <taxon>Panagrolaimomorpha</taxon>
        <taxon>Strongyloidoidea</taxon>
        <taxon>Steinernematidae</taxon>
        <taxon>Steinernema</taxon>
    </lineage>
</organism>
<dbReference type="Proteomes" id="UP001175271">
    <property type="component" value="Unassembled WGS sequence"/>
</dbReference>
<proteinExistence type="predicted"/>
<accession>A0AA39MA80</accession>
<sequence>MNLAAESSLCSTLHHLLTLDPLPKAKTIGGPRNVYFLFCLDDLPSTSTYVVSTVIVALYSVAATSSGVTFFFTFVVFVFYATKVCLESTNLSSSPLNRRSEDGLSEDDVSNLSASGRSVLPEKAYFEHVVVEEDQKIVMLLERCDTFQKVVTRQNAEIRMLTDIVTGQVDYVHQMSREVITKGDAAEEDEEVLEFDEEINEQMEGDYPACSLEICEMDSILKPLELADFLSRHRDIIGTPAELQKDKPLNSQLQAYFGEARFISPYNEEELAEECLELLKVHEDELGRLSDDGTRYSRAFHLLRKYYLVVQMEESPTPSYSAKKEFLDTWNDLLAQIPSKDEVRANNPDWDEYKVQLFEELKNPERLFELTKDEEALRKAFSVLAENAMGDIAEEPEESEDEGLEADFP</sequence>
<reference evidence="3" key="1">
    <citation type="submission" date="2023-06" db="EMBL/GenBank/DDBJ databases">
        <title>Genomic analysis of the entomopathogenic nematode Steinernema hermaphroditum.</title>
        <authorList>
            <person name="Schwarz E.M."/>
            <person name="Heppert J.K."/>
            <person name="Baniya A."/>
            <person name="Schwartz H.T."/>
            <person name="Tan C.-H."/>
            <person name="Antoshechkin I."/>
            <person name="Sternberg P.W."/>
            <person name="Goodrich-Blair H."/>
            <person name="Dillman A.R."/>
        </authorList>
    </citation>
    <scope>NUCLEOTIDE SEQUENCE</scope>
    <source>
        <strain evidence="3">PS9179</strain>
        <tissue evidence="3">Whole animal</tissue>
    </source>
</reference>
<evidence type="ECO:0000313" key="4">
    <source>
        <dbReference type="Proteomes" id="UP001175271"/>
    </source>
</evidence>
<feature type="compositionally biased region" description="Acidic residues" evidence="1">
    <location>
        <begin position="392"/>
        <end position="409"/>
    </location>
</feature>
<feature type="transmembrane region" description="Helical" evidence="2">
    <location>
        <begin position="50"/>
        <end position="80"/>
    </location>
</feature>
<keyword evidence="2" id="KW-0472">Membrane</keyword>
<protein>
    <submittedName>
        <fullName evidence="3">Uncharacterized protein</fullName>
    </submittedName>
</protein>
<comment type="caution">
    <text evidence="3">The sequence shown here is derived from an EMBL/GenBank/DDBJ whole genome shotgun (WGS) entry which is preliminary data.</text>
</comment>
<keyword evidence="2" id="KW-0812">Transmembrane</keyword>
<feature type="region of interest" description="Disordered" evidence="1">
    <location>
        <begin position="390"/>
        <end position="409"/>
    </location>
</feature>
<evidence type="ECO:0000256" key="1">
    <source>
        <dbReference type="SAM" id="MobiDB-lite"/>
    </source>
</evidence>
<gene>
    <name evidence="3" type="ORF">QR680_009870</name>
</gene>
<name>A0AA39MA80_9BILA</name>
<dbReference type="EMBL" id="JAUCMV010000001">
    <property type="protein sequence ID" value="KAK0426737.1"/>
    <property type="molecule type" value="Genomic_DNA"/>
</dbReference>
<keyword evidence="2" id="KW-1133">Transmembrane helix</keyword>
<feature type="region of interest" description="Disordered" evidence="1">
    <location>
        <begin position="92"/>
        <end position="112"/>
    </location>
</feature>
<dbReference type="AlphaFoldDB" id="A0AA39MA80"/>